<sequence>MIVDANGQLKFEGEIDPRECQVLLYAQYQYSDTNYGAIGRLFSQMAQFDMLTNKTVYKKQLLAFFPQAEKYRPGFKHSEATPNQTYLKYAQGSRDFYGNQLQNAHGDLLDGVNADSCVPSGGTYPANAGLMMEGLTVLMSVSKSGDVEQNLIEIVNKTVSNTGWHPSDGILQADSETQASAELVGQYIVRGLSAIYNRNTTKSSLRTYIRDYLGVQACFYNAVLSNARGQGSDSNIYGANWAGPVPPSDFSLQDQTNALSILIAAIPIRNDTTDTTEGPETPTGGPTPSRKPNVGAIAGGVIGGVAALILLAIFVLWLVRRRRRTMRMSDTMPISSESPVPNHIVPFTFTPEKTNHRRGEKRTSDSPRDLEGAHSSSTSHPDYTDAGLTGTSSQDPSRADSAIPTAELVRLLNQRLQVQDWREDEQPPDYASQGTPSSPPPIVRK</sequence>
<name>A0ABR3F9F3_9AGAR</name>
<dbReference type="EMBL" id="JBAHYK010000725">
    <property type="protein sequence ID" value="KAL0571726.1"/>
    <property type="molecule type" value="Genomic_DNA"/>
</dbReference>
<comment type="caution">
    <text evidence="7">The sequence shown here is derived from an EMBL/GenBank/DDBJ whole genome shotgun (WGS) entry which is preliminary data.</text>
</comment>
<dbReference type="Gene3D" id="1.50.10.20">
    <property type="match status" value="1"/>
</dbReference>
<organism evidence="7 8">
    <name type="scientific">Marasmius crinis-equi</name>
    <dbReference type="NCBI Taxonomy" id="585013"/>
    <lineage>
        <taxon>Eukaryota</taxon>
        <taxon>Fungi</taxon>
        <taxon>Dikarya</taxon>
        <taxon>Basidiomycota</taxon>
        <taxon>Agaricomycotina</taxon>
        <taxon>Agaricomycetes</taxon>
        <taxon>Agaricomycetidae</taxon>
        <taxon>Agaricales</taxon>
        <taxon>Marasmiineae</taxon>
        <taxon>Marasmiaceae</taxon>
        <taxon>Marasmius</taxon>
    </lineage>
</organism>
<evidence type="ECO:0000256" key="3">
    <source>
        <dbReference type="ARBA" id="ARBA00022989"/>
    </source>
</evidence>
<evidence type="ECO:0000313" key="7">
    <source>
        <dbReference type="EMBL" id="KAL0571726.1"/>
    </source>
</evidence>
<accession>A0ABR3F9F3</accession>
<evidence type="ECO:0000256" key="4">
    <source>
        <dbReference type="ARBA" id="ARBA00023136"/>
    </source>
</evidence>
<evidence type="ECO:0000256" key="2">
    <source>
        <dbReference type="ARBA" id="ARBA00022692"/>
    </source>
</evidence>
<dbReference type="InterPro" id="IPR051694">
    <property type="entry name" value="Immunoregulatory_rcpt-like"/>
</dbReference>
<protein>
    <recommendedName>
        <fullName evidence="9">Glycoside hydrolase family 76 protein</fullName>
    </recommendedName>
</protein>
<dbReference type="PANTHER" id="PTHR15549">
    <property type="entry name" value="PAIRED IMMUNOGLOBULIN-LIKE TYPE 2 RECEPTOR"/>
    <property type="match status" value="1"/>
</dbReference>
<evidence type="ECO:0008006" key="9">
    <source>
        <dbReference type="Google" id="ProtNLM"/>
    </source>
</evidence>
<dbReference type="Proteomes" id="UP001465976">
    <property type="component" value="Unassembled WGS sequence"/>
</dbReference>
<gene>
    <name evidence="7" type="ORF">V5O48_010234</name>
</gene>
<proteinExistence type="predicted"/>
<feature type="region of interest" description="Disordered" evidence="5">
    <location>
        <begin position="270"/>
        <end position="292"/>
    </location>
</feature>
<dbReference type="SUPFAM" id="SSF48208">
    <property type="entry name" value="Six-hairpin glycosidases"/>
    <property type="match status" value="1"/>
</dbReference>
<comment type="subcellular location">
    <subcellularLocation>
        <location evidence="1">Membrane</location>
        <topology evidence="1">Single-pass membrane protein</topology>
    </subcellularLocation>
</comment>
<feature type="transmembrane region" description="Helical" evidence="6">
    <location>
        <begin position="296"/>
        <end position="319"/>
    </location>
</feature>
<feature type="compositionally biased region" description="Low complexity" evidence="5">
    <location>
        <begin position="408"/>
        <end position="419"/>
    </location>
</feature>
<evidence type="ECO:0000256" key="1">
    <source>
        <dbReference type="ARBA" id="ARBA00004167"/>
    </source>
</evidence>
<evidence type="ECO:0000256" key="5">
    <source>
        <dbReference type="SAM" id="MobiDB-lite"/>
    </source>
</evidence>
<keyword evidence="3 6" id="KW-1133">Transmembrane helix</keyword>
<reference evidence="7 8" key="1">
    <citation type="submission" date="2024-02" db="EMBL/GenBank/DDBJ databases">
        <title>A draft genome for the cacao thread blight pathogen Marasmius crinis-equi.</title>
        <authorList>
            <person name="Cohen S.P."/>
            <person name="Baruah I.K."/>
            <person name="Amoako-Attah I."/>
            <person name="Bukari Y."/>
            <person name="Meinhardt L.W."/>
            <person name="Bailey B.A."/>
        </authorList>
    </citation>
    <scope>NUCLEOTIDE SEQUENCE [LARGE SCALE GENOMIC DNA]</scope>
    <source>
        <strain evidence="7 8">GH-76</strain>
    </source>
</reference>
<evidence type="ECO:0000256" key="6">
    <source>
        <dbReference type="SAM" id="Phobius"/>
    </source>
</evidence>
<keyword evidence="8" id="KW-1185">Reference proteome</keyword>
<keyword evidence="2 6" id="KW-0812">Transmembrane</keyword>
<feature type="compositionally biased region" description="Low complexity" evidence="5">
    <location>
        <begin position="273"/>
        <end position="288"/>
    </location>
</feature>
<feature type="compositionally biased region" description="Basic and acidic residues" evidence="5">
    <location>
        <begin position="361"/>
        <end position="372"/>
    </location>
</feature>
<evidence type="ECO:0000313" key="8">
    <source>
        <dbReference type="Proteomes" id="UP001465976"/>
    </source>
</evidence>
<feature type="region of interest" description="Disordered" evidence="5">
    <location>
        <begin position="330"/>
        <end position="445"/>
    </location>
</feature>
<dbReference type="PANTHER" id="PTHR15549:SF26">
    <property type="entry name" value="AXIAL BUDDING PATTERN PROTEIN 2-RELATED"/>
    <property type="match status" value="1"/>
</dbReference>
<dbReference type="InterPro" id="IPR008928">
    <property type="entry name" value="6-hairpin_glycosidase_sf"/>
</dbReference>
<keyword evidence="4 6" id="KW-0472">Membrane</keyword>